<dbReference type="EMBL" id="BLZH01000008">
    <property type="protein sequence ID" value="GFP57337.1"/>
    <property type="molecule type" value="Genomic_DNA"/>
</dbReference>
<protein>
    <recommendedName>
        <fullName evidence="1">2-isopropylmalate synthase</fullName>
        <ecNumber evidence="1">2.3.3.13</ecNumber>
    </recommendedName>
</protein>
<comment type="caution">
    <text evidence="3">The sequence shown here is derived from an EMBL/GenBank/DDBJ whole genome shotgun (WGS) entry which is preliminary data.</text>
</comment>
<keyword evidence="2" id="KW-0808">Transferase</keyword>
<dbReference type="OrthoDB" id="418791at2759"/>
<proteinExistence type="predicted"/>
<dbReference type="PANTHER" id="PTHR46911">
    <property type="match status" value="1"/>
</dbReference>
<reference evidence="3 4" key="1">
    <citation type="submission" date="2020-07" db="EMBL/GenBank/DDBJ databases">
        <title>Trichoderma asperellum IC-1 whole genome shotgun sequence.</title>
        <authorList>
            <person name="Kanamasa S."/>
            <person name="Takahashi H."/>
        </authorList>
    </citation>
    <scope>NUCLEOTIDE SEQUENCE [LARGE SCALE GENOMIC DNA]</scope>
    <source>
        <strain evidence="3 4">IC-1</strain>
    </source>
</reference>
<dbReference type="InterPro" id="IPR013785">
    <property type="entry name" value="Aldolase_TIM"/>
</dbReference>
<dbReference type="SUPFAM" id="SSF51569">
    <property type="entry name" value="Aldolase"/>
    <property type="match status" value="1"/>
</dbReference>
<dbReference type="GO" id="GO:0003852">
    <property type="term" value="F:2-isopropylmalate synthase activity"/>
    <property type="evidence" value="ECO:0007669"/>
    <property type="project" value="UniProtKB-EC"/>
</dbReference>
<evidence type="ECO:0000313" key="3">
    <source>
        <dbReference type="EMBL" id="GFP57337.1"/>
    </source>
</evidence>
<dbReference type="EC" id="2.3.3.13" evidence="1"/>
<sequence length="358" mass="40445">MAFKNTYKAPRWLYTDLPDSNHSLVDLMTRIVTQSGDEKWRYFKMLADIGNKETETPGAVPDAVWLQVLLPCCEDLIKRTVKSLEGVEKGIIHIYLATIECFRQVVFNFLPGRDSGTGYTVYEAAGTEWAFECSPETFSDTEPSFVFQFCEAFIRVNSQSGKGGAAWIVLRGLSLDLPRGLKVAFSKITELFEQIYFLSNNPRFSIVDYNITSDRSRSPAPVAPGKTPVTKDLMRAFNGGISVDGREFKLERRLTGPISCLANALRHVDVNLDAQDYMPRTTWNTLSQHESVGSEYAVQSSLIALERGQQGEFLFLSHFLQFILRLFADKYTDYSLLLVDREARSLPSLPAWMVALLR</sequence>
<dbReference type="PANTHER" id="PTHR46911:SF1">
    <property type="entry name" value="2-ISOPROPYLMALATE SYNTHASE"/>
    <property type="match status" value="1"/>
</dbReference>
<dbReference type="AlphaFoldDB" id="A0A6V8QXH2"/>
<evidence type="ECO:0000256" key="2">
    <source>
        <dbReference type="ARBA" id="ARBA00022679"/>
    </source>
</evidence>
<dbReference type="GO" id="GO:0009098">
    <property type="term" value="P:L-leucine biosynthetic process"/>
    <property type="evidence" value="ECO:0007669"/>
    <property type="project" value="TreeGrafter"/>
</dbReference>
<dbReference type="Proteomes" id="UP000517252">
    <property type="component" value="Unassembled WGS sequence"/>
</dbReference>
<evidence type="ECO:0000313" key="4">
    <source>
        <dbReference type="Proteomes" id="UP000517252"/>
    </source>
</evidence>
<dbReference type="Gene3D" id="3.20.20.70">
    <property type="entry name" value="Aldolase class I"/>
    <property type="match status" value="1"/>
</dbReference>
<organism evidence="3 4">
    <name type="scientific">Trichoderma asperellum</name>
    <name type="common">Filamentous fungus</name>
    <dbReference type="NCBI Taxonomy" id="101201"/>
    <lineage>
        <taxon>Eukaryota</taxon>
        <taxon>Fungi</taxon>
        <taxon>Dikarya</taxon>
        <taxon>Ascomycota</taxon>
        <taxon>Pezizomycotina</taxon>
        <taxon>Sordariomycetes</taxon>
        <taxon>Hypocreomycetidae</taxon>
        <taxon>Hypocreales</taxon>
        <taxon>Hypocreaceae</taxon>
        <taxon>Trichoderma</taxon>
    </lineage>
</organism>
<dbReference type="GO" id="GO:0005739">
    <property type="term" value="C:mitochondrion"/>
    <property type="evidence" value="ECO:0007669"/>
    <property type="project" value="TreeGrafter"/>
</dbReference>
<evidence type="ECO:0000256" key="1">
    <source>
        <dbReference type="ARBA" id="ARBA00012973"/>
    </source>
</evidence>
<gene>
    <name evidence="3" type="ORF">TASIC1_0008017800</name>
</gene>
<dbReference type="InterPro" id="IPR036230">
    <property type="entry name" value="LeuA_allosteric_dom_sf"/>
</dbReference>
<name>A0A6V8QXH2_TRIAP</name>
<accession>A0A6V8QXH2</accession>
<dbReference type="Gene3D" id="3.30.160.270">
    <property type="match status" value="1"/>
</dbReference>